<dbReference type="SMART" id="SM00796">
    <property type="entry name" value="AHS1"/>
    <property type="match status" value="1"/>
</dbReference>
<evidence type="ECO:0000256" key="3">
    <source>
        <dbReference type="ARBA" id="ARBA00022840"/>
    </source>
</evidence>
<dbReference type="InterPro" id="IPR010016">
    <property type="entry name" value="PxpB"/>
</dbReference>
<evidence type="ECO:0000259" key="4">
    <source>
        <dbReference type="SMART" id="SM00796"/>
    </source>
</evidence>
<dbReference type="InterPro" id="IPR003833">
    <property type="entry name" value="CT_C_D"/>
</dbReference>
<dbReference type="PANTHER" id="PTHR34698">
    <property type="entry name" value="5-OXOPROLINASE SUBUNIT B"/>
    <property type="match status" value="1"/>
</dbReference>
<dbReference type="GO" id="GO:0005524">
    <property type="term" value="F:ATP binding"/>
    <property type="evidence" value="ECO:0007669"/>
    <property type="project" value="UniProtKB-KW"/>
</dbReference>
<dbReference type="Proteomes" id="UP000033121">
    <property type="component" value="Unassembled WGS sequence"/>
</dbReference>
<dbReference type="SUPFAM" id="SSF50891">
    <property type="entry name" value="Cyclophilin-like"/>
    <property type="match status" value="1"/>
</dbReference>
<organism evidence="5 6">
    <name type="scientific">Flavihumibacter petaseus NBRC 106054</name>
    <dbReference type="NCBI Taxonomy" id="1220578"/>
    <lineage>
        <taxon>Bacteria</taxon>
        <taxon>Pseudomonadati</taxon>
        <taxon>Bacteroidota</taxon>
        <taxon>Chitinophagia</taxon>
        <taxon>Chitinophagales</taxon>
        <taxon>Chitinophagaceae</taxon>
        <taxon>Flavihumibacter</taxon>
    </lineage>
</organism>
<evidence type="ECO:0000313" key="6">
    <source>
        <dbReference type="Proteomes" id="UP000033121"/>
    </source>
</evidence>
<dbReference type="GO" id="GO:0016787">
    <property type="term" value="F:hydrolase activity"/>
    <property type="evidence" value="ECO:0007669"/>
    <property type="project" value="UniProtKB-KW"/>
</dbReference>
<dbReference type="InterPro" id="IPR029000">
    <property type="entry name" value="Cyclophilin-like_dom_sf"/>
</dbReference>
<protein>
    <submittedName>
        <fullName evidence="5">Histidine kinase inhibitor KipI</fullName>
    </submittedName>
</protein>
<sequence length="237" mass="26443">MDYTIHLLSESACTVVWEGDMTIGQHRRLVGMANRIRQEKFSGFTDCVLAIQSITIYFDPWEVYRNSGRPPGDFVLQWLRIMLQEPQNNDFRPSAKEKLIPVCYEAPYSPDLHAVAVTTGLTEEAIIEQHAGNSYYVFMIGFTPGFPYMGFLPDGLRVPRKAQPELKVSPGAVGIAETQTGIYPMATPAGWHIIGRTPLKIFDPAAPGKGMFVPGDMVRFTPVNAATFAYLDQHENT</sequence>
<keyword evidence="3" id="KW-0067">ATP-binding</keyword>
<dbReference type="Gene3D" id="3.30.1360.40">
    <property type="match status" value="1"/>
</dbReference>
<dbReference type="STRING" id="1220578.FPE01S_01_12540"/>
<feature type="domain" description="Carboxyltransferase" evidence="4">
    <location>
        <begin position="3"/>
        <end position="212"/>
    </location>
</feature>
<keyword evidence="6" id="KW-1185">Reference proteome</keyword>
<accession>A0A0E9MXT0</accession>
<reference evidence="5 6" key="1">
    <citation type="submission" date="2015-04" db="EMBL/GenBank/DDBJ databases">
        <title>Whole genome shotgun sequence of Flavihumibacter petaseus NBRC 106054.</title>
        <authorList>
            <person name="Miyazawa S."/>
            <person name="Hosoyama A."/>
            <person name="Hashimoto M."/>
            <person name="Noguchi M."/>
            <person name="Tsuchikane K."/>
            <person name="Ohji S."/>
            <person name="Yamazoe A."/>
            <person name="Ichikawa N."/>
            <person name="Kimura A."/>
            <person name="Fujita N."/>
        </authorList>
    </citation>
    <scope>NUCLEOTIDE SEQUENCE [LARGE SCALE GENOMIC DNA]</scope>
    <source>
        <strain evidence="5 6">NBRC 106054</strain>
    </source>
</reference>
<proteinExistence type="predicted"/>
<dbReference type="NCBIfam" id="TIGR00370">
    <property type="entry name" value="5-oxoprolinase subunit PxpB"/>
    <property type="match status" value="1"/>
</dbReference>
<dbReference type="OrthoDB" id="9778567at2"/>
<dbReference type="Pfam" id="PF02682">
    <property type="entry name" value="CT_C_D"/>
    <property type="match status" value="1"/>
</dbReference>
<keyword evidence="2" id="KW-0378">Hydrolase</keyword>
<dbReference type="EMBL" id="BBWV01000001">
    <property type="protein sequence ID" value="GAO42241.1"/>
    <property type="molecule type" value="Genomic_DNA"/>
</dbReference>
<dbReference type="RefSeq" id="WP_046367968.1">
    <property type="nucleotide sequence ID" value="NZ_BBWV01000001.1"/>
</dbReference>
<dbReference type="Gene3D" id="2.40.100.10">
    <property type="entry name" value="Cyclophilin-like"/>
    <property type="match status" value="1"/>
</dbReference>
<comment type="caution">
    <text evidence="5">The sequence shown here is derived from an EMBL/GenBank/DDBJ whole genome shotgun (WGS) entry which is preliminary data.</text>
</comment>
<keyword evidence="1" id="KW-0547">Nucleotide-binding</keyword>
<dbReference type="AlphaFoldDB" id="A0A0E9MXT0"/>
<name>A0A0E9MXT0_9BACT</name>
<gene>
    <name evidence="5" type="primary">kipI</name>
    <name evidence="5" type="ORF">FPE01S_01_12540</name>
</gene>
<evidence type="ECO:0000256" key="1">
    <source>
        <dbReference type="ARBA" id="ARBA00022741"/>
    </source>
</evidence>
<dbReference type="PANTHER" id="PTHR34698:SF2">
    <property type="entry name" value="5-OXOPROLINASE SUBUNIT B"/>
    <property type="match status" value="1"/>
</dbReference>
<evidence type="ECO:0000313" key="5">
    <source>
        <dbReference type="EMBL" id="GAO42241.1"/>
    </source>
</evidence>
<evidence type="ECO:0000256" key="2">
    <source>
        <dbReference type="ARBA" id="ARBA00022801"/>
    </source>
</evidence>
<dbReference type="SUPFAM" id="SSF160467">
    <property type="entry name" value="PH0987 N-terminal domain-like"/>
    <property type="match status" value="1"/>
</dbReference>